<keyword evidence="2" id="KW-0808">Transferase</keyword>
<dbReference type="GO" id="GO:0032259">
    <property type="term" value="P:methylation"/>
    <property type="evidence" value="ECO:0007669"/>
    <property type="project" value="UniProtKB-KW"/>
</dbReference>
<accession>A0ABY9M2F9</accession>
<keyword evidence="3" id="KW-0680">Restriction system</keyword>
<reference evidence="5 6" key="1">
    <citation type="submission" date="2023-08" db="EMBL/GenBank/DDBJ databases">
        <title>Achromobacter seleniivolatilans sp. nov., isolated from seleniferous soil.</title>
        <authorList>
            <person name="Zhang S."/>
            <person name="Li K."/>
            <person name="Peng J."/>
            <person name="Zhao Q."/>
            <person name="Wang H."/>
            <person name="Guo Y."/>
        </authorList>
    </citation>
    <scope>NUCLEOTIDE SEQUENCE [LARGE SCALE GENOMIC DNA]</scope>
    <source>
        <strain evidence="5 6">R39</strain>
    </source>
</reference>
<gene>
    <name evidence="5" type="ORF">RAS12_00470</name>
</gene>
<dbReference type="GO" id="GO:0008168">
    <property type="term" value="F:methyltransferase activity"/>
    <property type="evidence" value="ECO:0007669"/>
    <property type="project" value="UniProtKB-KW"/>
</dbReference>
<proteinExistence type="predicted"/>
<keyword evidence="6" id="KW-1185">Reference proteome</keyword>
<evidence type="ECO:0000256" key="3">
    <source>
        <dbReference type="ARBA" id="ARBA00022747"/>
    </source>
</evidence>
<dbReference type="Gene3D" id="3.90.120.10">
    <property type="entry name" value="DNA Methylase, subunit A, domain 2"/>
    <property type="match status" value="1"/>
</dbReference>
<evidence type="ECO:0000313" key="5">
    <source>
        <dbReference type="EMBL" id="WMD20877.1"/>
    </source>
</evidence>
<sequence>MNALGYALSPVIWDAADCGVPQHRQRILIAATRSKHPIELVAPNAAHRPIRDVIDFDAGNWSLIERPGRSPKTLARVRAGRRQFGDRFVMPYYGSGSSLTGRSLDRPLGTITTRARWALVDGDHMRMLTTAENCAGMGFPNDYRLPDNQALALHMLGNANPPPMAAYAIDAIRKAA</sequence>
<dbReference type="Proteomes" id="UP001234798">
    <property type="component" value="Chromosome"/>
</dbReference>
<dbReference type="EMBL" id="CP132976">
    <property type="protein sequence ID" value="WMD20877.1"/>
    <property type="molecule type" value="Genomic_DNA"/>
</dbReference>
<protein>
    <submittedName>
        <fullName evidence="5">DNA cytosine methyltransferase</fullName>
    </submittedName>
</protein>
<evidence type="ECO:0000313" key="6">
    <source>
        <dbReference type="Proteomes" id="UP001234798"/>
    </source>
</evidence>
<evidence type="ECO:0000256" key="4">
    <source>
        <dbReference type="ARBA" id="ARBA00047422"/>
    </source>
</evidence>
<dbReference type="Pfam" id="PF00145">
    <property type="entry name" value="DNA_methylase"/>
    <property type="match status" value="2"/>
</dbReference>
<comment type="catalytic activity">
    <reaction evidence="4">
        <text>a 2'-deoxycytidine in DNA + S-adenosyl-L-methionine = a 5-methyl-2'-deoxycytidine in DNA + S-adenosyl-L-homocysteine + H(+)</text>
        <dbReference type="Rhea" id="RHEA:13681"/>
        <dbReference type="Rhea" id="RHEA-COMP:11369"/>
        <dbReference type="Rhea" id="RHEA-COMP:11370"/>
        <dbReference type="ChEBI" id="CHEBI:15378"/>
        <dbReference type="ChEBI" id="CHEBI:57856"/>
        <dbReference type="ChEBI" id="CHEBI:59789"/>
        <dbReference type="ChEBI" id="CHEBI:85452"/>
        <dbReference type="ChEBI" id="CHEBI:85454"/>
        <dbReference type="EC" id="2.1.1.37"/>
    </reaction>
</comment>
<dbReference type="InterPro" id="IPR001525">
    <property type="entry name" value="C5_MeTfrase"/>
</dbReference>
<dbReference type="SUPFAM" id="SSF53335">
    <property type="entry name" value="S-adenosyl-L-methionine-dependent methyltransferases"/>
    <property type="match status" value="1"/>
</dbReference>
<evidence type="ECO:0000256" key="2">
    <source>
        <dbReference type="ARBA" id="ARBA00022679"/>
    </source>
</evidence>
<name>A0ABY9M2F9_9BURK</name>
<evidence type="ECO:0000256" key="1">
    <source>
        <dbReference type="ARBA" id="ARBA00022603"/>
    </source>
</evidence>
<organism evidence="5 6">
    <name type="scientific">Achromobacter seleniivolatilans</name>
    <dbReference type="NCBI Taxonomy" id="3047478"/>
    <lineage>
        <taxon>Bacteria</taxon>
        <taxon>Pseudomonadati</taxon>
        <taxon>Pseudomonadota</taxon>
        <taxon>Betaproteobacteria</taxon>
        <taxon>Burkholderiales</taxon>
        <taxon>Alcaligenaceae</taxon>
        <taxon>Achromobacter</taxon>
    </lineage>
</organism>
<keyword evidence="1 5" id="KW-0489">Methyltransferase</keyword>
<dbReference type="Gene3D" id="3.40.50.150">
    <property type="entry name" value="Vaccinia Virus protein VP39"/>
    <property type="match status" value="1"/>
</dbReference>
<dbReference type="InterPro" id="IPR029063">
    <property type="entry name" value="SAM-dependent_MTases_sf"/>
</dbReference>